<sequence length="266" mass="29467">MGDSVVADIKKYRQVHGKDWWLVSYAGGDGTYSWQPQSEVQRTSARLRSSMAEMRRRYIRSHSFSQKGDSTVVAAAVPSSAPTAAKRAATAAKPMRVHRNTRRLWFQQRHFEQQCLSGLLWLLAGATATLVGFCTYEAWEDLREAPLGMKLYTLTLPCGRSSSPARRRRATPYSRKRRARSPRAAAMPGISLNQGEINLDASRAPGSSSDSTDFFASDEQQFSYSSPEDPAEQPLLLGEGPLTKQLIPRPSLDTAILPPQQHGSRG</sequence>
<dbReference type="AlphaFoldDB" id="A0A1D3CVQ1"/>
<evidence type="ECO:0000313" key="3">
    <source>
        <dbReference type="Proteomes" id="UP000095192"/>
    </source>
</evidence>
<keyword evidence="3" id="KW-1185">Reference proteome</keyword>
<comment type="caution">
    <text evidence="2">The sequence shown here is derived from an EMBL/GenBank/DDBJ whole genome shotgun (WGS) entry which is preliminary data.</text>
</comment>
<dbReference type="Proteomes" id="UP000095192">
    <property type="component" value="Unassembled WGS sequence"/>
</dbReference>
<organism evidence="2 3">
    <name type="scientific">Cyclospora cayetanensis</name>
    <dbReference type="NCBI Taxonomy" id="88456"/>
    <lineage>
        <taxon>Eukaryota</taxon>
        <taxon>Sar</taxon>
        <taxon>Alveolata</taxon>
        <taxon>Apicomplexa</taxon>
        <taxon>Conoidasida</taxon>
        <taxon>Coccidia</taxon>
        <taxon>Eucoccidiorida</taxon>
        <taxon>Eimeriorina</taxon>
        <taxon>Eimeriidae</taxon>
        <taxon>Cyclospora</taxon>
    </lineage>
</organism>
<evidence type="ECO:0000256" key="1">
    <source>
        <dbReference type="SAM" id="MobiDB-lite"/>
    </source>
</evidence>
<dbReference type="EMBL" id="JROU02001772">
    <property type="protein sequence ID" value="OEH75278.1"/>
    <property type="molecule type" value="Genomic_DNA"/>
</dbReference>
<dbReference type="VEuPathDB" id="ToxoDB:LOC34618864"/>
<proteinExistence type="predicted"/>
<feature type="compositionally biased region" description="Basic residues" evidence="1">
    <location>
        <begin position="165"/>
        <end position="181"/>
    </location>
</feature>
<dbReference type="InParanoid" id="A0A1D3CVQ1"/>
<feature type="compositionally biased region" description="Low complexity" evidence="1">
    <location>
        <begin position="207"/>
        <end position="218"/>
    </location>
</feature>
<evidence type="ECO:0000313" key="2">
    <source>
        <dbReference type="EMBL" id="OEH75278.1"/>
    </source>
</evidence>
<accession>A0A1D3CVQ1</accession>
<feature type="region of interest" description="Disordered" evidence="1">
    <location>
        <begin position="160"/>
        <end position="266"/>
    </location>
</feature>
<name>A0A1D3CVQ1_9EIME</name>
<reference evidence="2 3" key="1">
    <citation type="journal article" date="2016" name="BMC Genomics">
        <title>Comparative genomics reveals Cyclospora cayetanensis possesses coccidia-like metabolism and invasion components but unique surface antigens.</title>
        <authorList>
            <person name="Liu S."/>
            <person name="Wang L."/>
            <person name="Zheng H."/>
            <person name="Xu Z."/>
            <person name="Roellig D.M."/>
            <person name="Li N."/>
            <person name="Frace M.A."/>
            <person name="Tang K."/>
            <person name="Arrowood M.J."/>
            <person name="Moss D.M."/>
            <person name="Zhang L."/>
            <person name="Feng Y."/>
            <person name="Xiao L."/>
        </authorList>
    </citation>
    <scope>NUCLEOTIDE SEQUENCE [LARGE SCALE GENOMIC DNA]</scope>
    <source>
        <strain evidence="2 3">CHN_HEN01</strain>
    </source>
</reference>
<protein>
    <submittedName>
        <fullName evidence="2">Uncharacterized protein</fullName>
    </submittedName>
</protein>
<dbReference type="VEuPathDB" id="ToxoDB:cyc_01944"/>
<gene>
    <name evidence="2" type="ORF">cyc_01944</name>
</gene>